<dbReference type="Proteomes" id="UP000325902">
    <property type="component" value="Unassembled WGS sequence"/>
</dbReference>
<dbReference type="InterPro" id="IPR041694">
    <property type="entry name" value="ADH_N_2"/>
</dbReference>
<dbReference type="SUPFAM" id="SSF50129">
    <property type="entry name" value="GroES-like"/>
    <property type="match status" value="1"/>
</dbReference>
<dbReference type="GO" id="GO:0016628">
    <property type="term" value="F:oxidoreductase activity, acting on the CH-CH group of donors, NAD or NADP as acceptor"/>
    <property type="evidence" value="ECO:0007669"/>
    <property type="project" value="InterPro"/>
</dbReference>
<dbReference type="Pfam" id="PF00107">
    <property type="entry name" value="ADH_zinc_N"/>
    <property type="match status" value="1"/>
</dbReference>
<dbReference type="Pfam" id="PF16884">
    <property type="entry name" value="ADH_N_2"/>
    <property type="match status" value="1"/>
</dbReference>
<dbReference type="SUPFAM" id="SSF51735">
    <property type="entry name" value="NAD(P)-binding Rossmann-fold domains"/>
    <property type="match status" value="1"/>
</dbReference>
<dbReference type="OrthoDB" id="809632at2759"/>
<proteinExistence type="predicted"/>
<dbReference type="InterPro" id="IPR036291">
    <property type="entry name" value="NAD(P)-bd_dom_sf"/>
</dbReference>
<evidence type="ECO:0000313" key="4">
    <source>
        <dbReference type="Proteomes" id="UP000325902"/>
    </source>
</evidence>
<dbReference type="EMBL" id="VCHE01000121">
    <property type="protein sequence ID" value="KAB2570826.1"/>
    <property type="molecule type" value="Genomic_DNA"/>
</dbReference>
<dbReference type="InterPro" id="IPR045010">
    <property type="entry name" value="MDR_fam"/>
</dbReference>
<dbReference type="InterPro" id="IPR020843">
    <property type="entry name" value="ER"/>
</dbReference>
<dbReference type="Gene3D" id="3.40.50.720">
    <property type="entry name" value="NAD(P)-binding Rossmann-like Domain"/>
    <property type="match status" value="1"/>
</dbReference>
<dbReference type="InterPro" id="IPR013149">
    <property type="entry name" value="ADH-like_C"/>
</dbReference>
<dbReference type="InterPro" id="IPR011032">
    <property type="entry name" value="GroES-like_sf"/>
</dbReference>
<dbReference type="CDD" id="cd05288">
    <property type="entry name" value="PGDH"/>
    <property type="match status" value="1"/>
</dbReference>
<dbReference type="FunFam" id="3.40.50.720:FF:000121">
    <property type="entry name" value="Prostaglandin reductase 2"/>
    <property type="match status" value="1"/>
</dbReference>
<dbReference type="PANTHER" id="PTHR43205">
    <property type="entry name" value="PROSTAGLANDIN REDUCTASE"/>
    <property type="match status" value="1"/>
</dbReference>
<evidence type="ECO:0000256" key="1">
    <source>
        <dbReference type="ARBA" id="ARBA00023002"/>
    </source>
</evidence>
<evidence type="ECO:0000259" key="2">
    <source>
        <dbReference type="SMART" id="SM00829"/>
    </source>
</evidence>
<feature type="domain" description="Enoyl reductase (ER)" evidence="2">
    <location>
        <begin position="25"/>
        <end position="352"/>
    </location>
</feature>
<gene>
    <name evidence="3" type="primary">curA</name>
    <name evidence="3" type="ORF">DBV05_g10512</name>
</gene>
<dbReference type="Gene3D" id="3.90.180.10">
    <property type="entry name" value="Medium-chain alcohol dehydrogenases, catalytic domain"/>
    <property type="match status" value="1"/>
</dbReference>
<dbReference type="SMART" id="SM00829">
    <property type="entry name" value="PKS_ER"/>
    <property type="match status" value="1"/>
</dbReference>
<name>A0A5N5CZP7_9PEZI</name>
<dbReference type="PANTHER" id="PTHR43205:SF19">
    <property type="entry name" value="ENOYL REDUCTASE (ER) DOMAIN-CONTAINING PROTEIN"/>
    <property type="match status" value="1"/>
</dbReference>
<keyword evidence="4" id="KW-1185">Reference proteome</keyword>
<organism evidence="3 4">
    <name type="scientific">Lasiodiplodia theobromae</name>
    <dbReference type="NCBI Taxonomy" id="45133"/>
    <lineage>
        <taxon>Eukaryota</taxon>
        <taxon>Fungi</taxon>
        <taxon>Dikarya</taxon>
        <taxon>Ascomycota</taxon>
        <taxon>Pezizomycotina</taxon>
        <taxon>Dothideomycetes</taxon>
        <taxon>Dothideomycetes incertae sedis</taxon>
        <taxon>Botryosphaeriales</taxon>
        <taxon>Botryosphaeriaceae</taxon>
        <taxon>Lasiodiplodia</taxon>
    </lineage>
</organism>
<accession>A0A5N5CZP7</accession>
<comment type="caution">
    <text evidence="3">The sequence shown here is derived from an EMBL/GenBank/DDBJ whole genome shotgun (WGS) entry which is preliminary data.</text>
</comment>
<reference evidence="3 4" key="1">
    <citation type="journal article" date="2019" name="Sci. Rep.">
        <title>A multi-omics analysis of the grapevine pathogen Lasiodiplodia theobromae reveals that temperature affects the expression of virulence- and pathogenicity-related genes.</title>
        <authorList>
            <person name="Felix C."/>
            <person name="Meneses R."/>
            <person name="Goncalves M.F.M."/>
            <person name="Tilleman L."/>
            <person name="Duarte A.S."/>
            <person name="Jorrin-Novo J.V."/>
            <person name="Van de Peer Y."/>
            <person name="Deforce D."/>
            <person name="Van Nieuwerburgh F."/>
            <person name="Esteves A.C."/>
            <person name="Alves A."/>
        </authorList>
    </citation>
    <scope>NUCLEOTIDE SEQUENCE [LARGE SCALE GENOMIC DNA]</scope>
    <source>
        <strain evidence="3 4">LA-SOL3</strain>
    </source>
</reference>
<keyword evidence="1" id="KW-0560">Oxidoreductase</keyword>
<sequence length="355" mass="37506">MSTTPTTTRQWLLTRQPTGAPILSGPSATFSLVTAELPPLQDGQVLCRVRYISNDPGQRGFIGIGVADERMYVPPVHVGTPMRAGVIADVLASRAPSLQPGQTVMNLHLGLWSEYVVLAAADCQPLAPLPGGLPVTHFLGALGAPGLTAYYGLVEVLQAGSQHNTLVVSAAAGATGSMVVQIAKKLLGVKRVVGIAGGPAKCAWVRDRLGADACVDYKSASFADDLAAATDGFVDLYFDNIGGAILDAVLPRMQRGGTIAVCGAVSTYNDAEPMGLRHWMEIVSMRLQLKGFVLLDWMDQIPRAIGELVTAVVEGKIVLGEEHETVIETGIEGVPEAWMKLFEGANRGKLITKLV</sequence>
<evidence type="ECO:0000313" key="3">
    <source>
        <dbReference type="EMBL" id="KAB2570826.1"/>
    </source>
</evidence>
<protein>
    <submittedName>
        <fullName evidence="3">NADPH-dependent curcumin reductase</fullName>
    </submittedName>
</protein>
<dbReference type="AlphaFoldDB" id="A0A5N5CZP7"/>